<protein>
    <submittedName>
        <fullName evidence="1">3636_t:CDS:1</fullName>
    </submittedName>
</protein>
<reference evidence="1" key="1">
    <citation type="submission" date="2021-06" db="EMBL/GenBank/DDBJ databases">
        <authorList>
            <person name="Kallberg Y."/>
            <person name="Tangrot J."/>
            <person name="Rosling A."/>
        </authorList>
    </citation>
    <scope>NUCLEOTIDE SEQUENCE</scope>
    <source>
        <strain evidence="1">IL203A</strain>
    </source>
</reference>
<evidence type="ECO:0000313" key="2">
    <source>
        <dbReference type="Proteomes" id="UP000789702"/>
    </source>
</evidence>
<name>A0ACA9NJY3_9GLOM</name>
<comment type="caution">
    <text evidence="1">The sequence shown here is derived from an EMBL/GenBank/DDBJ whole genome shotgun (WGS) entry which is preliminary data.</text>
</comment>
<organism evidence="1 2">
    <name type="scientific">Dentiscutata heterogama</name>
    <dbReference type="NCBI Taxonomy" id="1316150"/>
    <lineage>
        <taxon>Eukaryota</taxon>
        <taxon>Fungi</taxon>
        <taxon>Fungi incertae sedis</taxon>
        <taxon>Mucoromycota</taxon>
        <taxon>Glomeromycotina</taxon>
        <taxon>Glomeromycetes</taxon>
        <taxon>Diversisporales</taxon>
        <taxon>Gigasporaceae</taxon>
        <taxon>Dentiscutata</taxon>
    </lineage>
</organism>
<dbReference type="EMBL" id="CAJVPU010016768">
    <property type="protein sequence ID" value="CAG8655330.1"/>
    <property type="molecule type" value="Genomic_DNA"/>
</dbReference>
<proteinExistence type="predicted"/>
<keyword evidence="2" id="KW-1185">Reference proteome</keyword>
<sequence>MALRLDHINMTNIINQKFDITFKTASDLEKALGIATWNAQNKIRNKKVNLENLRSLIEYQGGFPLSKKLTTENF</sequence>
<evidence type="ECO:0000313" key="1">
    <source>
        <dbReference type="EMBL" id="CAG8655330.1"/>
    </source>
</evidence>
<gene>
    <name evidence="1" type="ORF">DHETER_LOCUS9494</name>
</gene>
<accession>A0ACA9NJY3</accession>
<dbReference type="Proteomes" id="UP000789702">
    <property type="component" value="Unassembled WGS sequence"/>
</dbReference>